<name>A0ABS3J6C9_9HYPH</name>
<dbReference type="Pfam" id="PF00535">
    <property type="entry name" value="Glycos_transf_2"/>
    <property type="match status" value="1"/>
</dbReference>
<evidence type="ECO:0000313" key="2">
    <source>
        <dbReference type="EMBL" id="MBO0904705.1"/>
    </source>
</evidence>
<dbReference type="RefSeq" id="WP_207351338.1">
    <property type="nucleotide sequence ID" value="NZ_JAFMPY010000013.1"/>
</dbReference>
<accession>A0ABS3J6C9</accession>
<dbReference type="Proteomes" id="UP000664288">
    <property type="component" value="Unassembled WGS sequence"/>
</dbReference>
<dbReference type="EMBL" id="JAFMPY010000013">
    <property type="protein sequence ID" value="MBO0904705.1"/>
    <property type="molecule type" value="Genomic_DNA"/>
</dbReference>
<dbReference type="SUPFAM" id="SSF53448">
    <property type="entry name" value="Nucleotide-diphospho-sugar transferases"/>
    <property type="match status" value="1"/>
</dbReference>
<organism evidence="2 3">
    <name type="scientific">Jiella sonneratiae</name>
    <dbReference type="NCBI Taxonomy" id="2816856"/>
    <lineage>
        <taxon>Bacteria</taxon>
        <taxon>Pseudomonadati</taxon>
        <taxon>Pseudomonadota</taxon>
        <taxon>Alphaproteobacteria</taxon>
        <taxon>Hyphomicrobiales</taxon>
        <taxon>Aurantimonadaceae</taxon>
        <taxon>Jiella</taxon>
    </lineage>
</organism>
<proteinExistence type="predicted"/>
<sequence>MKFEPKRESSESIPRIRYQRDLPFQDIEVIVVDNGSSDPPTIEDLARPGLSVAVHRFCSPTVSPVAAMNFGLKQARGDIMAAMIDGARMASRGLVRAALAAVALHPRAVVASYNYHLGPKPQHESIKDGYTKAVEDALLASIDWPTGGGRLFEIACCGHCEGWPGPLIESNALFMRRDMWEELGYYETRFKSPGGGAANPDLFARACALPDAQLVKLIGEATFHQIHGGTIANMEKRDALKLLLLEYAKIRKRRLAPVEQPAWLYDSRTGTVTRQSGMK</sequence>
<keyword evidence="3" id="KW-1185">Reference proteome</keyword>
<dbReference type="InterPro" id="IPR029044">
    <property type="entry name" value="Nucleotide-diphossugar_trans"/>
</dbReference>
<evidence type="ECO:0000259" key="1">
    <source>
        <dbReference type="Pfam" id="PF00535"/>
    </source>
</evidence>
<comment type="caution">
    <text evidence="2">The sequence shown here is derived from an EMBL/GenBank/DDBJ whole genome shotgun (WGS) entry which is preliminary data.</text>
</comment>
<gene>
    <name evidence="2" type="ORF">J1C47_13750</name>
</gene>
<dbReference type="CDD" id="cd00761">
    <property type="entry name" value="Glyco_tranf_GTA_type"/>
    <property type="match status" value="1"/>
</dbReference>
<dbReference type="Gene3D" id="3.90.550.10">
    <property type="entry name" value="Spore Coat Polysaccharide Biosynthesis Protein SpsA, Chain A"/>
    <property type="match status" value="1"/>
</dbReference>
<reference evidence="2 3" key="1">
    <citation type="submission" date="2021-03" db="EMBL/GenBank/DDBJ databases">
        <title>Whole genome sequence of Jiella sp. MQZ13P-4.</title>
        <authorList>
            <person name="Tuo L."/>
        </authorList>
    </citation>
    <scope>NUCLEOTIDE SEQUENCE [LARGE SCALE GENOMIC DNA]</scope>
    <source>
        <strain evidence="2 3">MQZ13P-4</strain>
    </source>
</reference>
<protein>
    <submittedName>
        <fullName evidence="2">Glycosyltransferase</fullName>
    </submittedName>
</protein>
<feature type="domain" description="Glycosyltransferase 2-like" evidence="1">
    <location>
        <begin position="19"/>
        <end position="82"/>
    </location>
</feature>
<evidence type="ECO:0000313" key="3">
    <source>
        <dbReference type="Proteomes" id="UP000664288"/>
    </source>
</evidence>
<dbReference type="InterPro" id="IPR001173">
    <property type="entry name" value="Glyco_trans_2-like"/>
</dbReference>